<name>A0A9D5JZC1_9BACT</name>
<reference evidence="2" key="1">
    <citation type="submission" date="2019-11" db="EMBL/GenBank/DDBJ databases">
        <title>Microbial mats filling the niche in hypersaline microbial mats.</title>
        <authorList>
            <person name="Wong H.L."/>
            <person name="Macleod F.I."/>
            <person name="White R.A. III"/>
            <person name="Burns B.P."/>
        </authorList>
    </citation>
    <scope>NUCLEOTIDE SEQUENCE</scope>
    <source>
        <strain evidence="2">Rbin_158</strain>
    </source>
</reference>
<protein>
    <submittedName>
        <fullName evidence="2">Uncharacterized protein</fullName>
    </submittedName>
</protein>
<organism evidence="2 3">
    <name type="scientific">candidate division KSB3 bacterium</name>
    <dbReference type="NCBI Taxonomy" id="2044937"/>
    <lineage>
        <taxon>Bacteria</taxon>
        <taxon>candidate division KSB3</taxon>
    </lineage>
</organism>
<keyword evidence="1" id="KW-0175">Coiled coil</keyword>
<dbReference type="EMBL" id="WJJP01000602">
    <property type="protein sequence ID" value="MBD3326572.1"/>
    <property type="molecule type" value="Genomic_DNA"/>
</dbReference>
<gene>
    <name evidence="2" type="ORF">GF339_18455</name>
</gene>
<accession>A0A9D5JZC1</accession>
<proteinExistence type="predicted"/>
<dbReference type="AlphaFoldDB" id="A0A9D5JZC1"/>
<dbReference type="Proteomes" id="UP000649604">
    <property type="component" value="Unassembled WGS sequence"/>
</dbReference>
<evidence type="ECO:0000313" key="3">
    <source>
        <dbReference type="Proteomes" id="UP000649604"/>
    </source>
</evidence>
<comment type="caution">
    <text evidence="2">The sequence shown here is derived from an EMBL/GenBank/DDBJ whole genome shotgun (WGS) entry which is preliminary data.</text>
</comment>
<feature type="coiled-coil region" evidence="1">
    <location>
        <begin position="144"/>
        <end position="171"/>
    </location>
</feature>
<evidence type="ECO:0000256" key="1">
    <source>
        <dbReference type="SAM" id="Coils"/>
    </source>
</evidence>
<sequence>MGTLVLTILPVMGMEDTFTINTEEVDVEAIMQEIHRRVLEKKRNGVYTDEELQHISELKQDLSPKQNERASELSLELRKLHLNWDVAASSRIITSHRRVLGPLLVFAKKFGFRLLLFIGSAFFTRQTEYNAAGVRLSSLVLEELTRLTAENKQLQRTQQELLHRLELLEAQQQQD</sequence>
<evidence type="ECO:0000313" key="2">
    <source>
        <dbReference type="EMBL" id="MBD3326572.1"/>
    </source>
</evidence>